<sequence length="165" mass="18814">VSSPDLQVLHRILFARRPRELSGSLTDFTQQSVITLWDMGHRRMHEQSLSPRRLTLVSGGRPFVIVLSHPPQLSHLQLHQLYQLLSQQRRRRGRERVHRLIGGLDSDSSRFHRARLVVDFTGESAIWDRTSATTAMSRDILLVAVRGDSSSSLSNYHSSSSHDSR</sequence>
<feature type="non-terminal residue" evidence="1">
    <location>
        <position position="1"/>
    </location>
</feature>
<accession>A0A9N7MM51</accession>
<reference evidence="1" key="1">
    <citation type="submission" date="2019-12" db="EMBL/GenBank/DDBJ databases">
        <authorList>
            <person name="Scholes J."/>
        </authorList>
    </citation>
    <scope>NUCLEOTIDE SEQUENCE</scope>
</reference>
<dbReference type="AlphaFoldDB" id="A0A9N7MM51"/>
<feature type="non-terminal residue" evidence="1">
    <location>
        <position position="165"/>
    </location>
</feature>
<evidence type="ECO:0000313" key="1">
    <source>
        <dbReference type="EMBL" id="CAA0811030.1"/>
    </source>
</evidence>
<evidence type="ECO:0000313" key="2">
    <source>
        <dbReference type="Proteomes" id="UP001153555"/>
    </source>
</evidence>
<dbReference type="Proteomes" id="UP001153555">
    <property type="component" value="Unassembled WGS sequence"/>
</dbReference>
<gene>
    <name evidence="1" type="ORF">SHERM_00056</name>
</gene>
<keyword evidence="2" id="KW-1185">Reference proteome</keyword>
<comment type="caution">
    <text evidence="1">The sequence shown here is derived from an EMBL/GenBank/DDBJ whole genome shotgun (WGS) entry which is preliminary data.</text>
</comment>
<dbReference type="EMBL" id="CACSLK010007779">
    <property type="protein sequence ID" value="CAA0811030.1"/>
    <property type="molecule type" value="Genomic_DNA"/>
</dbReference>
<proteinExistence type="predicted"/>
<protein>
    <submittedName>
        <fullName evidence="1">Uncharacterized protein</fullName>
    </submittedName>
</protein>
<organism evidence="1 2">
    <name type="scientific">Striga hermonthica</name>
    <name type="common">Purple witchweed</name>
    <name type="synonym">Buchnera hermonthica</name>
    <dbReference type="NCBI Taxonomy" id="68872"/>
    <lineage>
        <taxon>Eukaryota</taxon>
        <taxon>Viridiplantae</taxon>
        <taxon>Streptophyta</taxon>
        <taxon>Embryophyta</taxon>
        <taxon>Tracheophyta</taxon>
        <taxon>Spermatophyta</taxon>
        <taxon>Magnoliopsida</taxon>
        <taxon>eudicotyledons</taxon>
        <taxon>Gunneridae</taxon>
        <taxon>Pentapetalae</taxon>
        <taxon>asterids</taxon>
        <taxon>lamiids</taxon>
        <taxon>Lamiales</taxon>
        <taxon>Orobanchaceae</taxon>
        <taxon>Buchnereae</taxon>
        <taxon>Striga</taxon>
    </lineage>
</organism>
<name>A0A9N7MM51_STRHE</name>